<feature type="compositionally biased region" description="Basic and acidic residues" evidence="2">
    <location>
        <begin position="240"/>
        <end position="250"/>
    </location>
</feature>
<dbReference type="Gene3D" id="1.10.3480.10">
    <property type="entry name" value="TorD-like"/>
    <property type="match status" value="1"/>
</dbReference>
<sequence>MAEDRVPPAAPLRDLGEEDRQRYAIWAEALGPVIRLHDREVDNAVIEGLWTAEFPALAALLLEGSGDEAVAEGFARALAGLPRPLPQAMADDLAADFADAYLTHGFRASPNGSVWLTEDHLERQQPMFDVRDFYAFYGITVPDWRRRSDDHIVHEMQFLAHLLALGTPASLADAALFLDRHLLPWAPDFCLRVAARAREPFYAGSTLLTRSLLLALRQDLERTTGLVSRVEPHAWAVQEGRAERQARADEESPFVPGIAESW</sequence>
<name>A0ABU1F3H0_9RHOB</name>
<gene>
    <name evidence="3" type="ORF">RGD00_02250</name>
</gene>
<dbReference type="Pfam" id="PF02613">
    <property type="entry name" value="Nitrate_red_del"/>
    <property type="match status" value="1"/>
</dbReference>
<feature type="region of interest" description="Disordered" evidence="2">
    <location>
        <begin position="240"/>
        <end position="262"/>
    </location>
</feature>
<evidence type="ECO:0000256" key="2">
    <source>
        <dbReference type="SAM" id="MobiDB-lite"/>
    </source>
</evidence>
<dbReference type="InterPro" id="IPR020945">
    <property type="entry name" value="DMSO/NO3_reduct_chaperone"/>
</dbReference>
<dbReference type="EMBL" id="JAVKPH010000002">
    <property type="protein sequence ID" value="MDR5651411.1"/>
    <property type="molecule type" value="Genomic_DNA"/>
</dbReference>
<evidence type="ECO:0000313" key="4">
    <source>
        <dbReference type="Proteomes" id="UP001247754"/>
    </source>
</evidence>
<dbReference type="PANTHER" id="PTHR34227">
    <property type="entry name" value="CHAPERONE PROTEIN YCDY"/>
    <property type="match status" value="1"/>
</dbReference>
<proteinExistence type="predicted"/>
<evidence type="ECO:0000313" key="3">
    <source>
        <dbReference type="EMBL" id="MDR5651411.1"/>
    </source>
</evidence>
<protein>
    <submittedName>
        <fullName evidence="3">Molecular chaperone TorD family protein</fullName>
    </submittedName>
</protein>
<dbReference type="SUPFAM" id="SSF89155">
    <property type="entry name" value="TorD-like"/>
    <property type="match status" value="1"/>
</dbReference>
<comment type="caution">
    <text evidence="3">The sequence shown here is derived from an EMBL/GenBank/DDBJ whole genome shotgun (WGS) entry which is preliminary data.</text>
</comment>
<organism evidence="3 4">
    <name type="scientific">Ruixingdingia sedimenti</name>
    <dbReference type="NCBI Taxonomy" id="3073604"/>
    <lineage>
        <taxon>Bacteria</taxon>
        <taxon>Pseudomonadati</taxon>
        <taxon>Pseudomonadota</taxon>
        <taxon>Alphaproteobacteria</taxon>
        <taxon>Rhodobacterales</taxon>
        <taxon>Paracoccaceae</taxon>
        <taxon>Ruixingdingia</taxon>
    </lineage>
</organism>
<evidence type="ECO:0000256" key="1">
    <source>
        <dbReference type="ARBA" id="ARBA00023186"/>
    </source>
</evidence>
<keyword evidence="1" id="KW-0143">Chaperone</keyword>
<dbReference type="InterPro" id="IPR036411">
    <property type="entry name" value="TorD-like_sf"/>
</dbReference>
<reference evidence="3 4" key="1">
    <citation type="submission" date="2023-09" db="EMBL/GenBank/DDBJ databases">
        <title>Xinfangfangia sedmenti sp. nov., isolated the sedment.</title>
        <authorList>
            <person name="Xu L."/>
        </authorList>
    </citation>
    <scope>NUCLEOTIDE SEQUENCE [LARGE SCALE GENOMIC DNA]</scope>
    <source>
        <strain evidence="3 4">LG-4</strain>
    </source>
</reference>
<dbReference type="PANTHER" id="PTHR34227:SF1">
    <property type="entry name" value="DIMETHYL SULFOXIDE REDUCTASE CHAPERONE-RELATED"/>
    <property type="match status" value="1"/>
</dbReference>
<dbReference type="Proteomes" id="UP001247754">
    <property type="component" value="Unassembled WGS sequence"/>
</dbReference>
<dbReference type="InterPro" id="IPR050289">
    <property type="entry name" value="TorD/DmsD_chaperones"/>
</dbReference>
<dbReference type="RefSeq" id="WP_310455562.1">
    <property type="nucleotide sequence ID" value="NZ_JAVKPH010000002.1"/>
</dbReference>
<keyword evidence="4" id="KW-1185">Reference proteome</keyword>
<accession>A0ABU1F3H0</accession>